<dbReference type="OrthoDB" id="86584at2"/>
<accession>A0A173QVW6</accession>
<dbReference type="STRING" id="166486.ERS852572_00014"/>
<organism evidence="1 2">
    <name type="scientific">Roseburia intestinalis</name>
    <dbReference type="NCBI Taxonomy" id="166486"/>
    <lineage>
        <taxon>Bacteria</taxon>
        <taxon>Bacillati</taxon>
        <taxon>Bacillota</taxon>
        <taxon>Clostridia</taxon>
        <taxon>Lachnospirales</taxon>
        <taxon>Lachnospiraceae</taxon>
        <taxon>Roseburia</taxon>
    </lineage>
</organism>
<dbReference type="AlphaFoldDB" id="A0A173QVW6"/>
<evidence type="ECO:0000313" key="1">
    <source>
        <dbReference type="EMBL" id="CUM69745.1"/>
    </source>
</evidence>
<gene>
    <name evidence="1" type="primary">fliU_1</name>
    <name evidence="1" type="ORF">ERS852572_00014</name>
</gene>
<reference evidence="1 2" key="1">
    <citation type="submission" date="2015-09" db="EMBL/GenBank/DDBJ databases">
        <authorList>
            <consortium name="Pathogen Informatics"/>
        </authorList>
    </citation>
    <scope>NUCLEOTIDE SEQUENCE [LARGE SCALE GENOMIC DNA]</scope>
    <source>
        <strain evidence="1 2">2789STDY5834960</strain>
    </source>
</reference>
<dbReference type="PaxDb" id="166486-ERS852572_00014"/>
<keyword evidence="1" id="KW-0966">Cell projection</keyword>
<sequence>MKPDYYEDFTCIADRCSFTCCREWKIGVDEDTFVKWKHTLTPDGMYDTDRGQQAKKEKLSGYVRKKDGSRVIGLNKEKNCPFLNGKKMCRLVLTYGDEILSQTCQLFPREIHTFNEDVTEYALMPSCPAVIDLLRKREHISFSGEMDTSAYRELAPLVNLRAFLMKLMEDGAHTPEHNLMKIFYVLLDLYERVEDEQAKDGCMENKQVKDAAEDALGLDLTDMAKMYPGGFLLELSETIDGIEQTLQYSIEERNELFLDLAENYRREGLYEKYLEPVAQLAEQLSEQGIDEEVVKEWQEFEVQFLKYQPLMRRFLLTELYADSLKPEGNLEEMVVQVQWIAMEYATIRHAVFLHWLLSQGEGSFCEEGISTSCRRGISYEDVRDYMVVVSRMTGYEEDDIYEYLENSFEHIIWDWGYFALICG</sequence>
<dbReference type="RefSeq" id="WP_055193022.1">
    <property type="nucleotide sequence ID" value="NZ_CABIYH010000001.1"/>
</dbReference>
<dbReference type="NCBIfam" id="NF038110">
    <property type="entry name" value="Lys_methyl_FliB"/>
    <property type="match status" value="1"/>
</dbReference>
<keyword evidence="1" id="KW-0282">Flagellum</keyword>
<evidence type="ECO:0000313" key="2">
    <source>
        <dbReference type="Proteomes" id="UP000095350"/>
    </source>
</evidence>
<dbReference type="Proteomes" id="UP000095350">
    <property type="component" value="Unassembled WGS sequence"/>
</dbReference>
<dbReference type="EMBL" id="CYXZ01000001">
    <property type="protein sequence ID" value="CUM69745.1"/>
    <property type="molecule type" value="Genomic_DNA"/>
</dbReference>
<proteinExistence type="predicted"/>
<keyword evidence="1" id="KW-0969">Cilium</keyword>
<name>A0A173QVW6_9FIRM</name>
<protein>
    <submittedName>
        <fullName evidence="1">Flagellar biosynthetic protein fliU</fullName>
    </submittedName>
</protein>